<proteinExistence type="inferred from homology"/>
<feature type="domain" description="Activator of Hsp90 ATPase homologue 1/2-like C-terminal" evidence="2">
    <location>
        <begin position="13"/>
        <end position="141"/>
    </location>
</feature>
<evidence type="ECO:0000313" key="3">
    <source>
        <dbReference type="EMBL" id="RYU91319.1"/>
    </source>
</evidence>
<organism evidence="3 4">
    <name type="scientific">Mucilaginibacter terrigena</name>
    <dbReference type="NCBI Taxonomy" id="2492395"/>
    <lineage>
        <taxon>Bacteria</taxon>
        <taxon>Pseudomonadati</taxon>
        <taxon>Bacteroidota</taxon>
        <taxon>Sphingobacteriia</taxon>
        <taxon>Sphingobacteriales</taxon>
        <taxon>Sphingobacteriaceae</taxon>
        <taxon>Mucilaginibacter</taxon>
    </lineage>
</organism>
<accession>A0A4Q5LPT0</accession>
<dbReference type="CDD" id="cd07814">
    <property type="entry name" value="SRPBCC_CalC_Aha1-like"/>
    <property type="match status" value="1"/>
</dbReference>
<comment type="similarity">
    <text evidence="1">Belongs to the AHA1 family.</text>
</comment>
<dbReference type="EMBL" id="SEWG01000002">
    <property type="protein sequence ID" value="RYU91319.1"/>
    <property type="molecule type" value="Genomic_DNA"/>
</dbReference>
<dbReference type="SUPFAM" id="SSF55961">
    <property type="entry name" value="Bet v1-like"/>
    <property type="match status" value="1"/>
</dbReference>
<evidence type="ECO:0000313" key="4">
    <source>
        <dbReference type="Proteomes" id="UP000293331"/>
    </source>
</evidence>
<reference evidence="3 4" key="1">
    <citation type="submission" date="2019-02" db="EMBL/GenBank/DDBJ databases">
        <title>Bacterial novel species Mucilaginibacter sp. 17JY9-4 isolated from soil.</title>
        <authorList>
            <person name="Jung H.-Y."/>
        </authorList>
    </citation>
    <scope>NUCLEOTIDE SEQUENCE [LARGE SCALE GENOMIC DNA]</scope>
    <source>
        <strain evidence="3 4">17JY9-4</strain>
    </source>
</reference>
<dbReference type="Proteomes" id="UP000293331">
    <property type="component" value="Unassembled WGS sequence"/>
</dbReference>
<dbReference type="InterPro" id="IPR023393">
    <property type="entry name" value="START-like_dom_sf"/>
</dbReference>
<dbReference type="RefSeq" id="WP_129875578.1">
    <property type="nucleotide sequence ID" value="NZ_SEWG01000002.1"/>
</dbReference>
<name>A0A4Q5LPT0_9SPHI</name>
<evidence type="ECO:0000259" key="2">
    <source>
        <dbReference type="Pfam" id="PF08327"/>
    </source>
</evidence>
<keyword evidence="4" id="KW-1185">Reference proteome</keyword>
<dbReference type="OrthoDB" id="2355173at2"/>
<comment type="caution">
    <text evidence="3">The sequence shown here is derived from an EMBL/GenBank/DDBJ whole genome shotgun (WGS) entry which is preliminary data.</text>
</comment>
<evidence type="ECO:0000256" key="1">
    <source>
        <dbReference type="ARBA" id="ARBA00006817"/>
    </source>
</evidence>
<gene>
    <name evidence="3" type="ORF">EWM62_05100</name>
</gene>
<protein>
    <submittedName>
        <fullName evidence="3">SRPBCC domain-containing protein</fullName>
    </submittedName>
</protein>
<dbReference type="AlphaFoldDB" id="A0A4Q5LPT0"/>
<sequence>MEAKPLIVERTLNAPVSRVWQALTDNEKMKKWYFQLESFEPRVGFEFSFSGQGSKGEKYTHNCRITAVEPEKKLSYTWVYEGFDGHSEVSFELFPEGDKTLVRITHTGLETFPQHGPDFAVESFTKGWNHILGISLKEFVEKED</sequence>
<dbReference type="Gene3D" id="3.30.530.20">
    <property type="match status" value="1"/>
</dbReference>
<dbReference type="InterPro" id="IPR013538">
    <property type="entry name" value="ASHA1/2-like_C"/>
</dbReference>
<dbReference type="Pfam" id="PF08327">
    <property type="entry name" value="AHSA1"/>
    <property type="match status" value="1"/>
</dbReference>